<dbReference type="PANTHER" id="PTHR28160">
    <property type="entry name" value="54S RIBOSOMAL PROTEIN L15, MITOCHONDRIAL"/>
    <property type="match status" value="1"/>
</dbReference>
<dbReference type="AlphaFoldDB" id="A0A436ZNK3"/>
<sequence length="301" mass="33142">MASSRSCLRPILSSSRQSRTICAQCSSNPRPHTLPTNHQRPSPSNSLPTRQFHASASPAINRPLQQVQQQPVPPQINTPPAGYRMNKITRPFVPVATHMRVPFAVNTSLDVLNDMYNKLLGEGGANALTDDIKWQCVTHKSFDHGLQPYNTKLAFYGRRVAYLHTTLSMIHQPVTPTPQPNAIIAGRTEPEISNDPSLKLPVIAKRNPVNRVSYISVQNHLNSTNLYGIAQASGMVPCLRWKPRNPANLTDSGVIKVAEDTIMAIIGAVALQKGGDAARVVMEERILSAARTVSRLTEERR</sequence>
<reference evidence="3 4" key="1">
    <citation type="submission" date="2019-01" db="EMBL/GenBank/DDBJ databases">
        <title>Intercellular communication is required for trap formation in the nematode-trapping fungus Duddingtonia flagrans.</title>
        <authorList>
            <person name="Youssar L."/>
            <person name="Wernet V."/>
            <person name="Hensel N."/>
            <person name="Hildebrandt H.-G."/>
            <person name="Fischer R."/>
        </authorList>
    </citation>
    <scope>NUCLEOTIDE SEQUENCE [LARGE SCALE GENOMIC DNA]</scope>
    <source>
        <strain evidence="3 4">CBS H-5679</strain>
    </source>
</reference>
<dbReference type="Gene3D" id="1.10.1520.10">
    <property type="entry name" value="Ribonuclease III domain"/>
    <property type="match status" value="1"/>
</dbReference>
<dbReference type="GO" id="GO:0005762">
    <property type="term" value="C:mitochondrial large ribosomal subunit"/>
    <property type="evidence" value="ECO:0007669"/>
    <property type="project" value="InterPro"/>
</dbReference>
<dbReference type="GO" id="GO:0006396">
    <property type="term" value="P:RNA processing"/>
    <property type="evidence" value="ECO:0007669"/>
    <property type="project" value="InterPro"/>
</dbReference>
<keyword evidence="4" id="KW-1185">Reference proteome</keyword>
<dbReference type="Proteomes" id="UP000283090">
    <property type="component" value="Unassembled WGS sequence"/>
</dbReference>
<evidence type="ECO:0000256" key="1">
    <source>
        <dbReference type="SAM" id="MobiDB-lite"/>
    </source>
</evidence>
<dbReference type="STRING" id="97331.A0A436ZNK3"/>
<dbReference type="PANTHER" id="PTHR28160:SF1">
    <property type="entry name" value="LARGE RIBOSOMAL SUBUNIT PROTEIN ML57"/>
    <property type="match status" value="1"/>
</dbReference>
<comment type="caution">
    <text evidence="3">The sequence shown here is derived from an EMBL/GenBank/DDBJ whole genome shotgun (WGS) entry which is preliminary data.</text>
</comment>
<dbReference type="GO" id="GO:0003735">
    <property type="term" value="F:structural constituent of ribosome"/>
    <property type="evidence" value="ECO:0007669"/>
    <property type="project" value="InterPro"/>
</dbReference>
<dbReference type="InterPro" id="IPR036389">
    <property type="entry name" value="RNase_III_sf"/>
</dbReference>
<protein>
    <recommendedName>
        <fullName evidence="2">RNase III domain-containing protein</fullName>
    </recommendedName>
</protein>
<dbReference type="GO" id="GO:0004525">
    <property type="term" value="F:ribonuclease III activity"/>
    <property type="evidence" value="ECO:0007669"/>
    <property type="project" value="InterPro"/>
</dbReference>
<accession>A0A436ZNK3</accession>
<organism evidence="3 4">
    <name type="scientific">Arthrobotrys flagrans</name>
    <name type="common">Nematode-trapping fungus</name>
    <name type="synonym">Trichothecium flagrans</name>
    <dbReference type="NCBI Taxonomy" id="97331"/>
    <lineage>
        <taxon>Eukaryota</taxon>
        <taxon>Fungi</taxon>
        <taxon>Dikarya</taxon>
        <taxon>Ascomycota</taxon>
        <taxon>Pezizomycotina</taxon>
        <taxon>Orbiliomycetes</taxon>
        <taxon>Orbiliales</taxon>
        <taxon>Orbiliaceae</taxon>
        <taxon>Arthrobotrys</taxon>
    </lineage>
</organism>
<dbReference type="InterPro" id="IPR000999">
    <property type="entry name" value="RNase_III_dom"/>
</dbReference>
<dbReference type="InterPro" id="IPR040030">
    <property type="entry name" value="Ribosomal_mL57"/>
</dbReference>
<proteinExistence type="predicted"/>
<gene>
    <name evidence="3" type="ORF">DFL_008371</name>
</gene>
<feature type="region of interest" description="Disordered" evidence="1">
    <location>
        <begin position="63"/>
        <end position="83"/>
    </location>
</feature>
<name>A0A436ZNK3_ARTFL</name>
<dbReference type="RefSeq" id="XP_067486018.1">
    <property type="nucleotide sequence ID" value="XM_067638094.1"/>
</dbReference>
<dbReference type="Pfam" id="PF14622">
    <property type="entry name" value="Ribonucleas_3_3"/>
    <property type="match status" value="1"/>
</dbReference>
<evidence type="ECO:0000313" key="4">
    <source>
        <dbReference type="Proteomes" id="UP000283090"/>
    </source>
</evidence>
<dbReference type="GeneID" id="93590682"/>
<dbReference type="OrthoDB" id="2281895at2759"/>
<feature type="domain" description="RNase III" evidence="2">
    <location>
        <begin position="131"/>
        <end position="288"/>
    </location>
</feature>
<dbReference type="EMBL" id="SAEB01000012">
    <property type="protein sequence ID" value="RVD80474.1"/>
    <property type="molecule type" value="Genomic_DNA"/>
</dbReference>
<dbReference type="VEuPathDB" id="FungiDB:DFL_008371"/>
<evidence type="ECO:0000313" key="3">
    <source>
        <dbReference type="EMBL" id="RVD80474.1"/>
    </source>
</evidence>
<dbReference type="GO" id="GO:0032543">
    <property type="term" value="P:mitochondrial translation"/>
    <property type="evidence" value="ECO:0007669"/>
    <property type="project" value="InterPro"/>
</dbReference>
<feature type="region of interest" description="Disordered" evidence="1">
    <location>
        <begin position="18"/>
        <end position="51"/>
    </location>
</feature>
<evidence type="ECO:0000259" key="2">
    <source>
        <dbReference type="Pfam" id="PF14622"/>
    </source>
</evidence>